<feature type="compositionally biased region" description="Basic and acidic residues" evidence="12">
    <location>
        <begin position="1065"/>
        <end position="1082"/>
    </location>
</feature>
<dbReference type="AlphaFoldDB" id="A0A8J2X892"/>
<dbReference type="FunFam" id="3.90.70.10:FF:000203">
    <property type="entry name" value="Ubiquitin carboxyl-terminal hydrolase"/>
    <property type="match status" value="1"/>
</dbReference>
<feature type="region of interest" description="Disordered" evidence="12">
    <location>
        <begin position="749"/>
        <end position="785"/>
    </location>
</feature>
<feature type="region of interest" description="Disordered" evidence="12">
    <location>
        <begin position="1052"/>
        <end position="1099"/>
    </location>
</feature>
<dbReference type="PROSITE" id="PS00973">
    <property type="entry name" value="USP_2"/>
    <property type="match status" value="1"/>
</dbReference>
<keyword evidence="16" id="KW-1185">Reference proteome</keyword>
<evidence type="ECO:0000256" key="6">
    <source>
        <dbReference type="ARBA" id="ARBA00022786"/>
    </source>
</evidence>
<dbReference type="Gene3D" id="3.30.2230.10">
    <property type="entry name" value="DUSP-like"/>
    <property type="match status" value="1"/>
</dbReference>
<feature type="region of interest" description="Disordered" evidence="12">
    <location>
        <begin position="1138"/>
        <end position="1180"/>
    </location>
</feature>
<dbReference type="PANTHER" id="PTHR21646">
    <property type="entry name" value="UBIQUITIN CARBOXYL-TERMINAL HYDROLASE"/>
    <property type="match status" value="1"/>
</dbReference>
<dbReference type="Proteomes" id="UP000019375">
    <property type="component" value="Unassembled WGS sequence"/>
</dbReference>
<dbReference type="EMBL" id="HG316457">
    <property type="protein sequence ID" value="CDF89703.1"/>
    <property type="molecule type" value="Genomic_DNA"/>
</dbReference>
<dbReference type="CDD" id="cd02674">
    <property type="entry name" value="Peptidase_C19R"/>
    <property type="match status" value="1"/>
</dbReference>
<evidence type="ECO:0000259" key="14">
    <source>
        <dbReference type="PROSITE" id="PS51283"/>
    </source>
</evidence>
<keyword evidence="7" id="KW-0378">Hydrolase</keyword>
<dbReference type="SUPFAM" id="SSF143791">
    <property type="entry name" value="DUSP-like"/>
    <property type="match status" value="1"/>
</dbReference>
<evidence type="ECO:0000256" key="11">
    <source>
        <dbReference type="ARBA" id="ARBA00081974"/>
    </source>
</evidence>
<dbReference type="GO" id="GO:0004843">
    <property type="term" value="F:cysteine-type deubiquitinase activity"/>
    <property type="evidence" value="ECO:0007669"/>
    <property type="project" value="UniProtKB-EC"/>
</dbReference>
<sequence length="1180" mass="135158">MSDSSGGELSIENEPVGVTDKEDLVNDVFPSLDMQRNIITQLLNTNEKQAKEGDRVYIIPQLWYAKFLDPQIVESKQLGPIDTSTICRDYDNFILVDYERCPYLSLPESVFVKLIEWYGLAINSQPVCTSLILDENNNLVTEYNQCVFRVHHLVASTYERRYNNRKVAYFAISKLSTLKQLSIKILDTFFDRETELDISKAKFKIWFVKDSDANSATSVLNSSYLLDPLQFMGFPVHTRITPQLFARTLKDTGIFTGDFVVEIRQSNQNYHWISNYFMYNELAPSSGTTGLSNLGNTCYMNSALQCLVHIPELRDYFLYGGYEREINTENPLGYQGYIARAFSLLIQNLFGNRASISANHTASTACSPTNFKNTIGHFNSMFAGYMQQDSQEFITFLLDGLHEDLNRIVKKPYVEKPSLSPEDNKNDFNVIKKLAEDTWKLHLLRNDSIITDLFVGLYESTLQCPECNNISITFDPYNDLTLPLPVNTVWHCKVKVFPQNSPPCILEVEMSKSSTYQDLKEYVSKYAEIDSQNLYGCEIFSHQFYNNYESPESNSQFLPIQELISESDDVIFYEIQASENDIIVPVLNSRIEEGFKSPRLFGVPFFIVLSPQDRTNPGAVRYAIENYYSHLSGGFVEFPLQRPDKLSSSSTLAFLSERYPNVDFDEFKDILQYVTRKDIESVDCYFKIKIMDNSPSEGETDRELLSDAEKSEPEFWTPFSLTNLNKSKDISDFLDPVIRNIYEHPATFYRTQSNSSQETSLEDSSTTKEKREDMELTQHDSDIDLDNQKQENDLGLHQEFGQLATSSPRTLIVHSHSVIVCEWSDEAIQEVFSEDKLIHWEKPAELKNSQLEEERQKRQQQEERRITLHDCLKLFSKREVLGLNDSWYCPTCKAHRQATKQIQLWNTPDILLIHLKRFENLRSFSDKIDEVVDFPINGLDMSQYLVNKGDPQGNIYDLIAVDNHYGGLGGGHYTAYVKNVSDGKWYYFDDSRVTETSPEQSVASSAYLLFYIRRTKDGKIGNNQLQEIITKGREQHILSVQEMHARQRLIYDTNKTDSEEEVEHEDAGRLGEDNFEDKRDNSEPNAESGGSHENSISARSTDYSVKSLEVGRLQPSEPYDGSENNMSRRKLRLLNKTYTDTNIAHSPASSISSDGGDSIGASVSRSKSKDDTLLRSPSKN</sequence>
<evidence type="ECO:0000256" key="7">
    <source>
        <dbReference type="ARBA" id="ARBA00022801"/>
    </source>
</evidence>
<evidence type="ECO:0000256" key="12">
    <source>
        <dbReference type="SAM" id="MobiDB-lite"/>
    </source>
</evidence>
<dbReference type="EC" id="3.4.19.12" evidence="3"/>
<accession>A0A8J2X892</accession>
<evidence type="ECO:0000256" key="1">
    <source>
        <dbReference type="ARBA" id="ARBA00000707"/>
    </source>
</evidence>
<proteinExistence type="inferred from homology"/>
<dbReference type="PROSITE" id="PS51283">
    <property type="entry name" value="DUSP"/>
    <property type="match status" value="1"/>
</dbReference>
<dbReference type="SUPFAM" id="SSF54001">
    <property type="entry name" value="Cysteine proteinases"/>
    <property type="match status" value="1"/>
</dbReference>
<evidence type="ECO:0000313" key="16">
    <source>
        <dbReference type="Proteomes" id="UP000019375"/>
    </source>
</evidence>
<evidence type="ECO:0000256" key="8">
    <source>
        <dbReference type="ARBA" id="ARBA00022807"/>
    </source>
</evidence>
<dbReference type="GO" id="GO:0005634">
    <property type="term" value="C:nucleus"/>
    <property type="evidence" value="ECO:0007669"/>
    <property type="project" value="UniProtKB-ARBA"/>
</dbReference>
<comment type="similarity">
    <text evidence="2">Belongs to the peptidase C19 family.</text>
</comment>
<dbReference type="InterPro" id="IPR035927">
    <property type="entry name" value="DUSP-like_sf"/>
</dbReference>
<dbReference type="PROSITE" id="PS50235">
    <property type="entry name" value="USP_3"/>
    <property type="match status" value="1"/>
</dbReference>
<dbReference type="GO" id="GO:0016579">
    <property type="term" value="P:protein deubiquitination"/>
    <property type="evidence" value="ECO:0007669"/>
    <property type="project" value="InterPro"/>
</dbReference>
<dbReference type="FunFam" id="3.90.70.10:FF:000180">
    <property type="entry name" value="Ubiquitin carboxyl-terminal hydrolase"/>
    <property type="match status" value="1"/>
</dbReference>
<keyword evidence="5" id="KW-0645">Protease</keyword>
<dbReference type="GO" id="GO:0006508">
    <property type="term" value="P:proteolysis"/>
    <property type="evidence" value="ECO:0007669"/>
    <property type="project" value="UniProtKB-KW"/>
</dbReference>
<reference evidence="16" key="1">
    <citation type="journal article" date="2013" name="Genome Announc.">
        <title>Genome sequence of the food spoilage yeast Zygosaccharomyces bailii CLIB 213(T).</title>
        <authorList>
            <person name="Galeote V."/>
            <person name="Bigey F."/>
            <person name="Devillers H."/>
            <person name="Neuveglise C."/>
            <person name="Dequin S."/>
        </authorList>
    </citation>
    <scope>NUCLEOTIDE SEQUENCE [LARGE SCALE GENOMIC DNA]</scope>
    <source>
        <strain evidence="16">CLIB 213 / ATCC 58445 / CBS 680 / CCRC 21525 / NBRC 1098 / NCYC 1416 / NRRL Y-2227</strain>
    </source>
</reference>
<dbReference type="Pfam" id="PF00443">
    <property type="entry name" value="UCH"/>
    <property type="match status" value="1"/>
</dbReference>
<evidence type="ECO:0000256" key="3">
    <source>
        <dbReference type="ARBA" id="ARBA00012759"/>
    </source>
</evidence>
<feature type="domain" description="DUSP" evidence="14">
    <location>
        <begin position="30"/>
        <end position="132"/>
    </location>
</feature>
<dbReference type="Gene3D" id="3.90.70.10">
    <property type="entry name" value="Cysteine proteinases"/>
    <property type="match status" value="2"/>
</dbReference>
<comment type="catalytic activity">
    <reaction evidence="1">
        <text>Thiol-dependent hydrolysis of ester, thioester, amide, peptide and isopeptide bonds formed by the C-terminal Gly of ubiquitin (a 76-residue protein attached to proteins as an intracellular targeting signal).</text>
        <dbReference type="EC" id="3.4.19.12"/>
    </reaction>
</comment>
<dbReference type="SMART" id="SM00695">
    <property type="entry name" value="DUSP"/>
    <property type="match status" value="1"/>
</dbReference>
<feature type="compositionally biased region" description="Basic and acidic residues" evidence="12">
    <location>
        <begin position="765"/>
        <end position="785"/>
    </location>
</feature>
<dbReference type="Pfam" id="PF06337">
    <property type="entry name" value="DUSP"/>
    <property type="match status" value="1"/>
</dbReference>
<dbReference type="InterPro" id="IPR050185">
    <property type="entry name" value="Ub_carboxyl-term_hydrolase"/>
</dbReference>
<dbReference type="InterPro" id="IPR018200">
    <property type="entry name" value="USP_CS"/>
</dbReference>
<evidence type="ECO:0000259" key="13">
    <source>
        <dbReference type="PROSITE" id="PS50235"/>
    </source>
</evidence>
<dbReference type="InterPro" id="IPR001394">
    <property type="entry name" value="Peptidase_C19_UCH"/>
</dbReference>
<keyword evidence="6" id="KW-0833">Ubl conjugation pathway</keyword>
<dbReference type="InterPro" id="IPR028889">
    <property type="entry name" value="USP"/>
</dbReference>
<feature type="compositionally biased region" description="Low complexity" evidence="12">
    <location>
        <begin position="1143"/>
        <end position="1164"/>
    </location>
</feature>
<dbReference type="PANTHER" id="PTHR21646:SF24">
    <property type="entry name" value="UBIQUITIN CARBOXYL-TERMINAL HYDROLASE"/>
    <property type="match status" value="1"/>
</dbReference>
<evidence type="ECO:0000256" key="2">
    <source>
        <dbReference type="ARBA" id="ARBA00009085"/>
    </source>
</evidence>
<evidence type="ECO:0000256" key="9">
    <source>
        <dbReference type="ARBA" id="ARBA00075183"/>
    </source>
</evidence>
<keyword evidence="8" id="KW-0788">Thiol protease</keyword>
<evidence type="ECO:0000313" key="15">
    <source>
        <dbReference type="EMBL" id="CDF89703.1"/>
    </source>
</evidence>
<keyword evidence="4" id="KW-0597">Phosphoprotein</keyword>
<dbReference type="InterPro" id="IPR038765">
    <property type="entry name" value="Papain-like_cys_pep_sf"/>
</dbReference>
<evidence type="ECO:0000256" key="10">
    <source>
        <dbReference type="ARBA" id="ARBA00078780"/>
    </source>
</evidence>
<dbReference type="InterPro" id="IPR006615">
    <property type="entry name" value="Pept_C19_DUSP"/>
</dbReference>
<feature type="compositionally biased region" description="Polar residues" evidence="12">
    <location>
        <begin position="749"/>
        <end position="764"/>
    </location>
</feature>
<evidence type="ECO:0000256" key="5">
    <source>
        <dbReference type="ARBA" id="ARBA00022670"/>
    </source>
</evidence>
<gene>
    <name evidence="15" type="ORF">BN860_10638g</name>
</gene>
<name>A0A8J2X892_ZYGB2</name>
<feature type="domain" description="USP" evidence="13">
    <location>
        <begin position="289"/>
        <end position="1014"/>
    </location>
</feature>
<organism evidence="15 16">
    <name type="scientific">Zygosaccharomyces bailii (strain CLIB 213 / ATCC 58445 / CBS 680 / BCRC 21525 / NBRC 1098 / NCYC 1416 / NRRL Y-2227)</name>
    <dbReference type="NCBI Taxonomy" id="1333698"/>
    <lineage>
        <taxon>Eukaryota</taxon>
        <taxon>Fungi</taxon>
        <taxon>Dikarya</taxon>
        <taxon>Ascomycota</taxon>
        <taxon>Saccharomycotina</taxon>
        <taxon>Saccharomycetes</taxon>
        <taxon>Saccharomycetales</taxon>
        <taxon>Saccharomycetaceae</taxon>
        <taxon>Zygosaccharomyces</taxon>
    </lineage>
</organism>
<protein>
    <recommendedName>
        <fullName evidence="3">ubiquitinyl hydrolase 1</fullName>
        <ecNumber evidence="3">3.4.19.12</ecNumber>
    </recommendedName>
    <alternativeName>
        <fullName evidence="11">Deubiquitinating enzyme 12</fullName>
    </alternativeName>
    <alternativeName>
        <fullName evidence="9">Ubiquitin thioesterase 12</fullName>
    </alternativeName>
    <alternativeName>
        <fullName evidence="10">Ubiquitin-specific-processing protease 12</fullName>
    </alternativeName>
</protein>
<evidence type="ECO:0000256" key="4">
    <source>
        <dbReference type="ARBA" id="ARBA00022553"/>
    </source>
</evidence>
<dbReference type="PROSITE" id="PS00972">
    <property type="entry name" value="USP_1"/>
    <property type="match status" value="1"/>
</dbReference>
<dbReference type="OrthoDB" id="292964at2759"/>